<proteinExistence type="predicted"/>
<reference evidence="1" key="2">
    <citation type="journal article" date="2021" name="PeerJ">
        <title>Extensive microbial diversity within the chicken gut microbiome revealed by metagenomics and culture.</title>
        <authorList>
            <person name="Gilroy R."/>
            <person name="Ravi A."/>
            <person name="Getino M."/>
            <person name="Pursley I."/>
            <person name="Horton D.L."/>
            <person name="Alikhan N.F."/>
            <person name="Baker D."/>
            <person name="Gharbi K."/>
            <person name="Hall N."/>
            <person name="Watson M."/>
            <person name="Adriaenssens E.M."/>
            <person name="Foster-Nyarko E."/>
            <person name="Jarju S."/>
            <person name="Secka A."/>
            <person name="Antonio M."/>
            <person name="Oren A."/>
            <person name="Chaudhuri R.R."/>
            <person name="La Ragione R."/>
            <person name="Hildebrand F."/>
            <person name="Pallen M.J."/>
        </authorList>
    </citation>
    <scope>NUCLEOTIDE SEQUENCE</scope>
    <source>
        <strain evidence="1">CHK189-29639</strain>
    </source>
</reference>
<dbReference type="EMBL" id="NBEF01000017">
    <property type="protein sequence ID" value="OQQ90560.1"/>
    <property type="molecule type" value="Genomic_DNA"/>
</dbReference>
<dbReference type="AlphaFoldDB" id="A0A1V9RBN2"/>
<evidence type="ECO:0000313" key="3">
    <source>
        <dbReference type="Proteomes" id="UP000192575"/>
    </source>
</evidence>
<dbReference type="Pfam" id="PF07927">
    <property type="entry name" value="HicA_toxin"/>
    <property type="match status" value="1"/>
</dbReference>
<organism evidence="2 3">
    <name type="scientific">Ligilactobacillus salivarius</name>
    <dbReference type="NCBI Taxonomy" id="1624"/>
    <lineage>
        <taxon>Bacteria</taxon>
        <taxon>Bacillati</taxon>
        <taxon>Bacillota</taxon>
        <taxon>Bacilli</taxon>
        <taxon>Lactobacillales</taxon>
        <taxon>Lactobacillaceae</taxon>
        <taxon>Ligilactobacillus</taxon>
    </lineage>
</organism>
<evidence type="ECO:0000313" key="2">
    <source>
        <dbReference type="EMBL" id="OQQ90560.1"/>
    </source>
</evidence>
<reference evidence="1" key="3">
    <citation type="submission" date="2021-09" db="EMBL/GenBank/DDBJ databases">
        <authorList>
            <person name="Gilroy R."/>
        </authorList>
    </citation>
    <scope>NUCLEOTIDE SEQUENCE</scope>
    <source>
        <strain evidence="1">CHK189-29639</strain>
    </source>
</reference>
<reference evidence="2 3" key="1">
    <citation type="submission" date="2017-03" db="EMBL/GenBank/DDBJ databases">
        <title>Phylogenomics and comparative genomics of Lactobacillus salivarius, a mammalian gut commensal.</title>
        <authorList>
            <person name="Harris H.M."/>
        </authorList>
    </citation>
    <scope>NUCLEOTIDE SEQUENCE [LARGE SCALE GENOMIC DNA]</scope>
    <source>
        <strain evidence="2 3">JCM 1047</strain>
    </source>
</reference>
<gene>
    <name evidence="2" type="ORF">B6U56_04555</name>
    <name evidence="1" type="ORF">K8V06_05120</name>
</gene>
<dbReference type="GO" id="GO:0003729">
    <property type="term" value="F:mRNA binding"/>
    <property type="evidence" value="ECO:0007669"/>
    <property type="project" value="InterPro"/>
</dbReference>
<dbReference type="Proteomes" id="UP000759256">
    <property type="component" value="Unassembled WGS sequence"/>
</dbReference>
<accession>A0A1V9RBN2</accession>
<protein>
    <submittedName>
        <fullName evidence="2">Toxin HicA</fullName>
    </submittedName>
    <submittedName>
        <fullName evidence="1">Type II toxin-antitoxin system HicA family toxin</fullName>
    </submittedName>
</protein>
<dbReference type="RefSeq" id="WP_081534429.1">
    <property type="nucleotide sequence ID" value="NZ_JAINRM010000029.1"/>
</dbReference>
<dbReference type="EMBL" id="DYVK01000049">
    <property type="protein sequence ID" value="HJG15504.1"/>
    <property type="molecule type" value="Genomic_DNA"/>
</dbReference>
<comment type="caution">
    <text evidence="2">The sequence shown here is derived from an EMBL/GenBank/DDBJ whole genome shotgun (WGS) entry which is preliminary data.</text>
</comment>
<evidence type="ECO:0000313" key="1">
    <source>
        <dbReference type="EMBL" id="HJG15504.1"/>
    </source>
</evidence>
<dbReference type="Proteomes" id="UP000192575">
    <property type="component" value="Unassembled WGS sequence"/>
</dbReference>
<dbReference type="InterPro" id="IPR012933">
    <property type="entry name" value="HicA_mRNA_interferase"/>
</dbReference>
<sequence length="82" mass="9515">MVNYARTILKLKNRSGNITYKEVKSLLLYLGYEEKNKGKTSGSRTVFRKKGKNSIYLHKPHSRKNILKYQIDDILDGLKGEI</sequence>
<name>A0A1V9RBN2_9LACO</name>